<dbReference type="EMBL" id="CCYD01003141">
    <property type="protein sequence ID" value="CEG50431.1"/>
    <property type="molecule type" value="Genomic_DNA"/>
</dbReference>
<proteinExistence type="predicted"/>
<evidence type="ECO:0000256" key="5">
    <source>
        <dbReference type="SAM" id="MobiDB-lite"/>
    </source>
</evidence>
<dbReference type="Gene3D" id="1.25.10.10">
    <property type="entry name" value="Leucine-rich Repeat Variant"/>
    <property type="match status" value="1"/>
</dbReference>
<evidence type="ECO:0000256" key="2">
    <source>
        <dbReference type="ARBA" id="ARBA00023034"/>
    </source>
</evidence>
<dbReference type="GO" id="GO:0005783">
    <property type="term" value="C:endoplasmic reticulum"/>
    <property type="evidence" value="ECO:0007669"/>
    <property type="project" value="TreeGrafter"/>
</dbReference>
<keyword evidence="2" id="KW-0333">Golgi apparatus</keyword>
<evidence type="ECO:0000256" key="4">
    <source>
        <dbReference type="SAM" id="Coils"/>
    </source>
</evidence>
<dbReference type="GO" id="GO:0048211">
    <property type="term" value="P:Golgi vesicle docking"/>
    <property type="evidence" value="ECO:0007669"/>
    <property type="project" value="TreeGrafter"/>
</dbReference>
<evidence type="ECO:0000313" key="7">
    <source>
        <dbReference type="EMBL" id="CEG50431.1"/>
    </source>
</evidence>
<feature type="domain" description="Vesicle tethering protein Uso1/P115-like head" evidence="6">
    <location>
        <begin position="436"/>
        <end position="682"/>
    </location>
</feature>
<dbReference type="GO" id="GO:0048280">
    <property type="term" value="P:vesicle fusion with Golgi apparatus"/>
    <property type="evidence" value="ECO:0007669"/>
    <property type="project" value="InterPro"/>
</dbReference>
<evidence type="ECO:0000256" key="1">
    <source>
        <dbReference type="ARBA" id="ARBA00004555"/>
    </source>
</evidence>
<dbReference type="InterPro" id="IPR016024">
    <property type="entry name" value="ARM-type_fold"/>
</dbReference>
<dbReference type="GO" id="GO:0012507">
    <property type="term" value="C:ER to Golgi transport vesicle membrane"/>
    <property type="evidence" value="ECO:0007669"/>
    <property type="project" value="TreeGrafter"/>
</dbReference>
<comment type="subcellular location">
    <subcellularLocation>
        <location evidence="1">Golgi apparatus</location>
    </subcellularLocation>
</comment>
<dbReference type="GO" id="GO:0000139">
    <property type="term" value="C:Golgi membrane"/>
    <property type="evidence" value="ECO:0007669"/>
    <property type="project" value="InterPro"/>
</dbReference>
<protein>
    <submittedName>
        <fullName evidence="7">Vesicle tethering protein</fullName>
    </submittedName>
</protein>
<dbReference type="OrthoDB" id="198977at2759"/>
<dbReference type="GO" id="GO:0005795">
    <property type="term" value="C:Golgi stack"/>
    <property type="evidence" value="ECO:0007669"/>
    <property type="project" value="TreeGrafter"/>
</dbReference>
<dbReference type="GO" id="GO:0006888">
    <property type="term" value="P:endoplasmic reticulum to Golgi vesicle-mediated transport"/>
    <property type="evidence" value="ECO:0007669"/>
    <property type="project" value="TreeGrafter"/>
</dbReference>
<feature type="region of interest" description="Disordered" evidence="5">
    <location>
        <begin position="1"/>
        <end position="25"/>
    </location>
</feature>
<feature type="coiled-coil region" evidence="4">
    <location>
        <begin position="1029"/>
        <end position="1100"/>
    </location>
</feature>
<evidence type="ECO:0000256" key="3">
    <source>
        <dbReference type="ARBA" id="ARBA00023054"/>
    </source>
</evidence>
<dbReference type="SUPFAM" id="SSF48371">
    <property type="entry name" value="ARM repeat"/>
    <property type="match status" value="2"/>
</dbReference>
<accession>A0A0P1B854</accession>
<organism evidence="7 8">
    <name type="scientific">Plasmopara halstedii</name>
    <name type="common">Downy mildew of sunflower</name>
    <dbReference type="NCBI Taxonomy" id="4781"/>
    <lineage>
        <taxon>Eukaryota</taxon>
        <taxon>Sar</taxon>
        <taxon>Stramenopiles</taxon>
        <taxon>Oomycota</taxon>
        <taxon>Peronosporomycetes</taxon>
        <taxon>Peronosporales</taxon>
        <taxon>Peronosporaceae</taxon>
        <taxon>Plasmopara</taxon>
    </lineage>
</organism>
<dbReference type="PANTHER" id="PTHR10013">
    <property type="entry name" value="GENERAL VESICULAR TRANSPORT FACTOR P115"/>
    <property type="match status" value="1"/>
</dbReference>
<feature type="coiled-coil region" evidence="4">
    <location>
        <begin position="1177"/>
        <end position="1236"/>
    </location>
</feature>
<dbReference type="GO" id="GO:0006886">
    <property type="term" value="P:intracellular protein transport"/>
    <property type="evidence" value="ECO:0007669"/>
    <property type="project" value="InterPro"/>
</dbReference>
<dbReference type="InterPro" id="IPR006953">
    <property type="entry name" value="Vesicle_Uso1_P115_head"/>
</dbReference>
<evidence type="ECO:0000313" key="8">
    <source>
        <dbReference type="Proteomes" id="UP000054928"/>
    </source>
</evidence>
<dbReference type="Proteomes" id="UP000054928">
    <property type="component" value="Unassembled WGS sequence"/>
</dbReference>
<dbReference type="InterPro" id="IPR024095">
    <property type="entry name" value="Vesicle_P115"/>
</dbReference>
<dbReference type="OMA" id="ACARTSK"/>
<dbReference type="InterPro" id="IPR011989">
    <property type="entry name" value="ARM-like"/>
</dbReference>
<dbReference type="STRING" id="4781.A0A0P1B854"/>
<sequence length="1313" mass="147000">MQALLSRIAVGPPQSETPSESISTSVDTSTSSFLVSSPLVSQKATNIVLPTISTAVKAEITLAVERLQFATLLGERKKAINALLLLAQKLNTSENQNGKGIKPTNEEHELGTLAVPAILTALVSDPRDTELMEAMLELLQYIVSQIPSVALLLLEQPLELDIWGMQTTLTLLQDPSPWIRGPAISLIKTLQDAEPRAFAKSVCECKEGLRRLLEVVEDRREHIRDTALTVLGQLTGHDKNAQQFLAFEDGFGRLFQIMEIEGLTEIGARDASTVVADCLQIVNNMVRDNLMTQTLFLEMPYLESHVPKILRLSSQDEEHLENESVVLTRRKRVLKLGLQLVRFLVAGLYEGVEKSTLDEIARRDQDRKCQDLARMQSLIARQEALMGAVGELVCCSQDALTDLRLQALDLLRLVSEHNNGAQMILISLYAVPSGRNVLAELVNLDVGMESDESPVAAAASGFLDSLFQGNEGARMAVFQHIHTPSLLPTSVDVNDINDARSPSLSAGRVLLDSLIENIDYISQYKDHTNVEMLTFKLIGAWKASCRLTNLLANSSYCKELLLRVPAEYSNLQARAVTGGLFLSRCLRSIRSLSGQNQTSAVQSIKFQAQISLLLLLIRWCHDCPKAIREIIGSLTNLSVLIDILSEQHESVSQREISEMTQIRGLIALLLGCCLEFLGEDDEEKALKLAKTDIPATMYTEPKAQMTRDQFLQMISKRVSLEQLTDSMIQFQQCPTVLACARVSTSQSSRVPLIHRTTYDLSDTGESSSDNEKAQYLFLLYERSFTIYYREMAERIQKRIIAIYSGVDSESTVVDSGTSNAISAYQDLIRMQDNQLQSLKRQVIELQEQRGTSCNKTAKELCDQVSLDRFEAQREQFERDKADLKDRNETLSRSVIDLETRLKGLTVAYELLERENQQSRKEVDDCSKVDGLQSLLKSSEVNEELATLQAALDTERDEKCRLRSEAAAGESGSTKLTLGDEPDAELANVRLVMQLEDLRVENEQKGEQVTECNEMLEMLTEGQALVKTENEMLKVQLAEAQAKLKQYENGCDVNTKSIVDELMEEKVQLERRIDELETAACVAYEQDQEVLQQRIQEVEQARRASPPMSEGLDGTSCDDENLPTELVSSEVHASDSRINRLVSSQLEEIKELRALVTEMESVATEREAKIQDRVANFDVESRREKDKYAAKVRELEDELARGFLEKKDSERKAKAAIKELEKEVARLFLAKVELEKELTQYRQVSDENDVQETTKKLDKSKIDNHFMVDDLLVLVASLEIQCSVLRETLKQYHGEDAVAVAAELSRQRGAVVSI</sequence>
<evidence type="ECO:0000259" key="6">
    <source>
        <dbReference type="Pfam" id="PF04869"/>
    </source>
</evidence>
<keyword evidence="8" id="KW-1185">Reference proteome</keyword>
<name>A0A0P1B854_PLAHL</name>
<feature type="coiled-coil region" evidence="4">
    <location>
        <begin position="821"/>
        <end position="957"/>
    </location>
</feature>
<dbReference type="RefSeq" id="XP_024586800.1">
    <property type="nucleotide sequence ID" value="XM_024721730.1"/>
</dbReference>
<reference evidence="8" key="1">
    <citation type="submission" date="2014-09" db="EMBL/GenBank/DDBJ databases">
        <authorList>
            <person name="Sharma Rahul"/>
            <person name="Thines Marco"/>
        </authorList>
    </citation>
    <scope>NUCLEOTIDE SEQUENCE [LARGE SCALE GENOMIC DNA]</scope>
</reference>
<dbReference type="GeneID" id="36403197"/>
<keyword evidence="3 4" id="KW-0175">Coiled coil</keyword>
<dbReference type="Pfam" id="PF04869">
    <property type="entry name" value="Uso1_p115_head"/>
    <property type="match status" value="1"/>
</dbReference>
<dbReference type="PANTHER" id="PTHR10013:SF0">
    <property type="entry name" value="GENERAL VESICULAR TRANSPORT FACTOR P115"/>
    <property type="match status" value="1"/>
</dbReference>